<dbReference type="GO" id="GO:0005737">
    <property type="term" value="C:cytoplasm"/>
    <property type="evidence" value="ECO:0007669"/>
    <property type="project" value="TreeGrafter"/>
</dbReference>
<organism evidence="1 2">
    <name type="scientific">Aotus nancymaae</name>
    <name type="common">Ma's night monkey</name>
    <dbReference type="NCBI Taxonomy" id="37293"/>
    <lineage>
        <taxon>Eukaryota</taxon>
        <taxon>Metazoa</taxon>
        <taxon>Chordata</taxon>
        <taxon>Craniata</taxon>
        <taxon>Vertebrata</taxon>
        <taxon>Euteleostomi</taxon>
        <taxon>Mammalia</taxon>
        <taxon>Eutheria</taxon>
        <taxon>Euarchontoglires</taxon>
        <taxon>Primates</taxon>
        <taxon>Haplorrhini</taxon>
        <taxon>Platyrrhini</taxon>
        <taxon>Aotidae</taxon>
        <taxon>Aotus</taxon>
    </lineage>
</organism>
<reference evidence="1" key="1">
    <citation type="submission" date="2025-08" db="UniProtKB">
        <authorList>
            <consortium name="Ensembl"/>
        </authorList>
    </citation>
    <scope>IDENTIFICATION</scope>
</reference>
<dbReference type="AlphaFoldDB" id="A0A2K5CNQ8"/>
<dbReference type="InterPro" id="IPR013785">
    <property type="entry name" value="Aldolase_TIM"/>
</dbReference>
<dbReference type="Gene3D" id="3.20.20.70">
    <property type="entry name" value="Aldolase class I"/>
    <property type="match status" value="1"/>
</dbReference>
<sequence length="98" mass="11191">MIVNSLSLCYHNKLILAPMVRVGTLPMRLLALDYGADIVYCERCSAQWTLLPLMIELSSAPVKESRTGLSSRWGLQMQSEPLLWPGLCKFLLHLFFFF</sequence>
<name>A0A2K5CNQ8_AOTNA</name>
<dbReference type="PANTHER" id="PTHR45936">
    <property type="entry name" value="TRNA-DIHYDROURIDINE(20) SYNTHASE [NAD(P)+]-LIKE"/>
    <property type="match status" value="1"/>
</dbReference>
<evidence type="ECO:0000313" key="1">
    <source>
        <dbReference type="Ensembl" id="ENSANAP00000010319.1"/>
    </source>
</evidence>
<dbReference type="GO" id="GO:0017150">
    <property type="term" value="F:tRNA dihydrouridine synthase activity"/>
    <property type="evidence" value="ECO:0007669"/>
    <property type="project" value="TreeGrafter"/>
</dbReference>
<gene>
    <name evidence="1" type="primary">DUS2</name>
</gene>
<dbReference type="InterPro" id="IPR052582">
    <property type="entry name" value="tRNA-DUS-like"/>
</dbReference>
<dbReference type="SUPFAM" id="SSF51395">
    <property type="entry name" value="FMN-linked oxidoreductases"/>
    <property type="match status" value="1"/>
</dbReference>
<dbReference type="PANTHER" id="PTHR45936:SF1">
    <property type="entry name" value="TRNA-DIHYDROURIDINE(20) SYNTHASE [NAD(P)+]-LIKE"/>
    <property type="match status" value="1"/>
</dbReference>
<dbReference type="Ensembl" id="ENSANAT00000028120.1">
    <property type="protein sequence ID" value="ENSANAP00000010319.1"/>
    <property type="gene ID" value="ENSANAG00000023126.1"/>
</dbReference>
<evidence type="ECO:0000313" key="2">
    <source>
        <dbReference type="Proteomes" id="UP000233020"/>
    </source>
</evidence>
<proteinExistence type="predicted"/>
<accession>A0A2K5CNQ8</accession>
<keyword evidence="2" id="KW-1185">Reference proteome</keyword>
<protein>
    <submittedName>
        <fullName evidence="1">Dihydrouridine synthase 2</fullName>
    </submittedName>
</protein>
<dbReference type="Proteomes" id="UP000233020">
    <property type="component" value="Unplaced"/>
</dbReference>
<reference evidence="1" key="2">
    <citation type="submission" date="2025-09" db="UniProtKB">
        <authorList>
            <consortium name="Ensembl"/>
        </authorList>
    </citation>
    <scope>IDENTIFICATION</scope>
</reference>
<dbReference type="GeneTree" id="ENSGT00550000075019"/>